<dbReference type="PANTHER" id="PTHR35342">
    <property type="entry name" value="TRICARBOXYLIC TRANSPORT PROTEIN"/>
    <property type="match status" value="1"/>
</dbReference>
<keyword evidence="3" id="KW-1185">Reference proteome</keyword>
<dbReference type="Proteomes" id="UP000555407">
    <property type="component" value="Unassembled WGS sequence"/>
</dbReference>
<sequence>MRGRCRILVFACLGVYSLSGSGYEVLMALLIGVAGFFMRKLDFPIAPVVLGVILGPTMEEQFRRALVISNGDASVFFTRPLSLVPHPGPPDLRRGRLSAVSPETFLRHAPICFRRCGVRGRG</sequence>
<dbReference type="AlphaFoldDB" id="A0A7X6A2M7"/>
<organism evidence="2 3">
    <name type="scientific">Kribbella shirazensis</name>
    <dbReference type="NCBI Taxonomy" id="1105143"/>
    <lineage>
        <taxon>Bacteria</taxon>
        <taxon>Bacillati</taxon>
        <taxon>Actinomycetota</taxon>
        <taxon>Actinomycetes</taxon>
        <taxon>Propionibacteriales</taxon>
        <taxon>Kribbellaceae</taxon>
        <taxon>Kribbella</taxon>
    </lineage>
</organism>
<protein>
    <submittedName>
        <fullName evidence="2">Na+/proline symporter</fullName>
    </submittedName>
</protein>
<comment type="caution">
    <text evidence="2">The sequence shown here is derived from an EMBL/GenBank/DDBJ whole genome shotgun (WGS) entry which is preliminary data.</text>
</comment>
<dbReference type="PANTHER" id="PTHR35342:SF5">
    <property type="entry name" value="TRICARBOXYLIC TRANSPORT PROTEIN"/>
    <property type="match status" value="1"/>
</dbReference>
<name>A0A7X6A2M7_9ACTN</name>
<reference evidence="2 3" key="1">
    <citation type="submission" date="2020-03" db="EMBL/GenBank/DDBJ databases">
        <title>Sequencing the genomes of 1000 actinobacteria strains.</title>
        <authorList>
            <person name="Klenk H.-P."/>
        </authorList>
    </citation>
    <scope>NUCLEOTIDE SEQUENCE [LARGE SCALE GENOMIC DNA]</scope>
    <source>
        <strain evidence="2 3">DSM 45490</strain>
    </source>
</reference>
<feature type="domain" description="DUF112" evidence="1">
    <location>
        <begin position="7"/>
        <end position="50"/>
    </location>
</feature>
<evidence type="ECO:0000313" key="3">
    <source>
        <dbReference type="Proteomes" id="UP000555407"/>
    </source>
</evidence>
<accession>A0A7X6A2M7</accession>
<dbReference type="RefSeq" id="WP_337759049.1">
    <property type="nucleotide sequence ID" value="NZ_JAASRO010000001.1"/>
</dbReference>
<proteinExistence type="predicted"/>
<gene>
    <name evidence="2" type="ORF">BJY22_005153</name>
</gene>
<dbReference type="Pfam" id="PF01970">
    <property type="entry name" value="TctA"/>
    <property type="match status" value="1"/>
</dbReference>
<evidence type="ECO:0000259" key="1">
    <source>
        <dbReference type="Pfam" id="PF01970"/>
    </source>
</evidence>
<dbReference type="InterPro" id="IPR002823">
    <property type="entry name" value="DUF112_TM"/>
</dbReference>
<dbReference type="EMBL" id="JAASRO010000001">
    <property type="protein sequence ID" value="NIK59436.1"/>
    <property type="molecule type" value="Genomic_DNA"/>
</dbReference>
<evidence type="ECO:0000313" key="2">
    <source>
        <dbReference type="EMBL" id="NIK59436.1"/>
    </source>
</evidence>